<dbReference type="GO" id="GO:0019781">
    <property type="term" value="F:NEDD8 activating enzyme activity"/>
    <property type="evidence" value="ECO:0007669"/>
    <property type="project" value="UniProtKB-UniRule"/>
</dbReference>
<comment type="function">
    <text evidence="6">Regulatory subunit of the dimeric UBA3-ULA1 E1 enzyme.</text>
</comment>
<evidence type="ECO:0000256" key="2">
    <source>
        <dbReference type="ARBA" id="ARBA00005032"/>
    </source>
</evidence>
<evidence type="ECO:0000256" key="3">
    <source>
        <dbReference type="ARBA" id="ARBA00006868"/>
    </source>
</evidence>
<dbReference type="InterPro" id="IPR035985">
    <property type="entry name" value="Ubiquitin-activating_enz"/>
</dbReference>
<keyword evidence="4" id="KW-0963">Cytoplasm</keyword>
<proteinExistence type="inferred from homology"/>
<dbReference type="InterPro" id="IPR045886">
    <property type="entry name" value="ThiF/MoeB/HesA"/>
</dbReference>
<sequence length="509" mass="58252">MDEKDVNSKYDRQIRLWSSRGQKSLSRSSVCIIGANTTASETLKNIVLAGIGRAVIIDNDTKVNEDDIASNFFISYGLTGKNRAEMITQNISEMNKDVLISVENRHLKELIKDVPFWNKFDCVILNQYLPDSGMSEQLSNILWENNVCLIKAVNVGLYGSVRIQMQEQDILETHDNNLEDLRIDNCWSELQDYIDKIDLDGMDDQTFSNVPYSIILSKIYQSFERTKNQQLTPSAIRTYIKDHLRRTGEEANLDQACNRAAIVLKRSSSIPSNLQDIFNNLKVKGDPSSLNNFWLLCRALKIFYEEEGILPLSGVIPDMESDTDQYITLKKLYENKFNADKNKMVQIVHRLLGEETLPFTDLQLTSFVKNCRFMQVHRGSRDLFRSEILTDRENSSELRNVNIYLALISTEEFFFKFHRLPTMQDRSKLRTITISLLCRYNSVKDFPDGLDKVLDELCRCSGAQIHNISALIGGIASQEAIKVITGQYVTLDNCLSYDGIHSQAVTWKI</sequence>
<evidence type="ECO:0000256" key="4">
    <source>
        <dbReference type="ARBA" id="ARBA00022490"/>
    </source>
</evidence>
<dbReference type="GO" id="GO:0005737">
    <property type="term" value="C:cytoplasm"/>
    <property type="evidence" value="ECO:0007669"/>
    <property type="project" value="UniProtKB-SubCell"/>
</dbReference>
<dbReference type="GO" id="GO:0045116">
    <property type="term" value="P:protein neddylation"/>
    <property type="evidence" value="ECO:0007669"/>
    <property type="project" value="UniProtKB-UniRule"/>
</dbReference>
<name>A0A7D9H0U9_DEKBR</name>
<comment type="similarity">
    <text evidence="3 6">Belongs to the ubiquitin-activating E1 family. ULA1 subfamily.</text>
</comment>
<dbReference type="Pfam" id="PF00899">
    <property type="entry name" value="ThiF"/>
    <property type="match status" value="1"/>
</dbReference>
<dbReference type="InterPro" id="IPR030667">
    <property type="entry name" value="APP-BP1"/>
</dbReference>
<dbReference type="InterPro" id="IPR000594">
    <property type="entry name" value="ThiF_NAD_FAD-bd"/>
</dbReference>
<keyword evidence="9" id="KW-1185">Reference proteome</keyword>
<evidence type="ECO:0000256" key="6">
    <source>
        <dbReference type="PIRNR" id="PIRNR039099"/>
    </source>
</evidence>
<dbReference type="Proteomes" id="UP000478008">
    <property type="component" value="Unassembled WGS sequence"/>
</dbReference>
<comment type="subcellular location">
    <subcellularLocation>
        <location evidence="1">Cytoplasm</location>
    </subcellularLocation>
</comment>
<dbReference type="SUPFAM" id="SSF69572">
    <property type="entry name" value="Activating enzymes of the ubiquitin-like proteins"/>
    <property type="match status" value="1"/>
</dbReference>
<dbReference type="PANTHER" id="PTHR10953:SF29">
    <property type="entry name" value="NEDD8-ACTIVATING ENZYME E1 REGULATORY SUBUNIT"/>
    <property type="match status" value="1"/>
</dbReference>
<reference evidence="8 9" key="1">
    <citation type="submission" date="2019-07" db="EMBL/GenBank/DDBJ databases">
        <authorList>
            <person name="Friedrich A."/>
            <person name="Schacherer J."/>
        </authorList>
    </citation>
    <scope>NUCLEOTIDE SEQUENCE [LARGE SCALE GENOMIC DNA]</scope>
</reference>
<dbReference type="AlphaFoldDB" id="A0A7D9H0U9"/>
<accession>A0A7D9H0U9</accession>
<evidence type="ECO:0000256" key="5">
    <source>
        <dbReference type="ARBA" id="ARBA00022786"/>
    </source>
</evidence>
<feature type="domain" description="THIF-type NAD/FAD binding fold" evidence="7">
    <location>
        <begin position="10"/>
        <end position="503"/>
    </location>
</feature>
<dbReference type="PANTHER" id="PTHR10953">
    <property type="entry name" value="UBIQUITIN-ACTIVATING ENZYME E1"/>
    <property type="match status" value="1"/>
</dbReference>
<comment type="pathway">
    <text evidence="2 6">Protein modification; protein neddylation.</text>
</comment>
<dbReference type="UniPathway" id="UPA00885"/>
<evidence type="ECO:0000313" key="8">
    <source>
        <dbReference type="EMBL" id="VUG17284.1"/>
    </source>
</evidence>
<dbReference type="PIRSF" id="PIRSF039099">
    <property type="entry name" value="APP-BP1"/>
    <property type="match status" value="1"/>
</dbReference>
<dbReference type="EMBL" id="CABFWN010000002">
    <property type="protein sequence ID" value="VUG17284.1"/>
    <property type="molecule type" value="Genomic_DNA"/>
</dbReference>
<evidence type="ECO:0000313" key="9">
    <source>
        <dbReference type="Proteomes" id="UP000478008"/>
    </source>
</evidence>
<evidence type="ECO:0000259" key="7">
    <source>
        <dbReference type="Pfam" id="PF00899"/>
    </source>
</evidence>
<evidence type="ECO:0000256" key="1">
    <source>
        <dbReference type="ARBA" id="ARBA00004496"/>
    </source>
</evidence>
<gene>
    <name evidence="8" type="primary">uba5</name>
    <name evidence="8" type="ORF">DEBR0S2_03092G</name>
</gene>
<organism evidence="8 9">
    <name type="scientific">Dekkera bruxellensis</name>
    <name type="common">Brettanomyces custersii</name>
    <dbReference type="NCBI Taxonomy" id="5007"/>
    <lineage>
        <taxon>Eukaryota</taxon>
        <taxon>Fungi</taxon>
        <taxon>Dikarya</taxon>
        <taxon>Ascomycota</taxon>
        <taxon>Saccharomycotina</taxon>
        <taxon>Pichiomycetes</taxon>
        <taxon>Pichiales</taxon>
        <taxon>Pichiaceae</taxon>
        <taxon>Brettanomyces</taxon>
    </lineage>
</organism>
<protein>
    <recommendedName>
        <fullName evidence="6">NEDD8-activating enzyme E1 regulatory subunit</fullName>
    </recommendedName>
</protein>
<keyword evidence="5 6" id="KW-0833">Ubl conjugation pathway</keyword>
<dbReference type="Gene3D" id="3.40.50.720">
    <property type="entry name" value="NAD(P)-binding Rossmann-like Domain"/>
    <property type="match status" value="2"/>
</dbReference>